<dbReference type="RefSeq" id="WP_380748148.1">
    <property type="nucleotide sequence ID" value="NZ_JBHSRF010000007.1"/>
</dbReference>
<proteinExistence type="predicted"/>
<protein>
    <submittedName>
        <fullName evidence="1">Uncharacterized protein</fullName>
    </submittedName>
</protein>
<name>A0ABW1NCT3_9ACTN</name>
<dbReference type="Proteomes" id="UP001596137">
    <property type="component" value="Unassembled WGS sequence"/>
</dbReference>
<evidence type="ECO:0000313" key="1">
    <source>
        <dbReference type="EMBL" id="MFC6080891.1"/>
    </source>
</evidence>
<gene>
    <name evidence="1" type="ORF">ACFP1K_06940</name>
</gene>
<accession>A0ABW1NCT3</accession>
<comment type="caution">
    <text evidence="1">The sequence shown here is derived from an EMBL/GenBank/DDBJ whole genome shotgun (WGS) entry which is preliminary data.</text>
</comment>
<organism evidence="1 2">
    <name type="scientific">Sphaerisporangium aureirubrum</name>
    <dbReference type="NCBI Taxonomy" id="1544736"/>
    <lineage>
        <taxon>Bacteria</taxon>
        <taxon>Bacillati</taxon>
        <taxon>Actinomycetota</taxon>
        <taxon>Actinomycetes</taxon>
        <taxon>Streptosporangiales</taxon>
        <taxon>Streptosporangiaceae</taxon>
        <taxon>Sphaerisporangium</taxon>
    </lineage>
</organism>
<sequence length="60" mass="7023">MLYERNVQVPKACPLCPYEFWRGDGHLRVDAESASESFEGHDFRRHRGLLRLIARQCASF</sequence>
<evidence type="ECO:0000313" key="2">
    <source>
        <dbReference type="Proteomes" id="UP001596137"/>
    </source>
</evidence>
<dbReference type="EMBL" id="JBHSRF010000007">
    <property type="protein sequence ID" value="MFC6080891.1"/>
    <property type="molecule type" value="Genomic_DNA"/>
</dbReference>
<reference evidence="2" key="1">
    <citation type="journal article" date="2019" name="Int. J. Syst. Evol. Microbiol.">
        <title>The Global Catalogue of Microorganisms (GCM) 10K type strain sequencing project: providing services to taxonomists for standard genome sequencing and annotation.</title>
        <authorList>
            <consortium name="The Broad Institute Genomics Platform"/>
            <consortium name="The Broad Institute Genome Sequencing Center for Infectious Disease"/>
            <person name="Wu L."/>
            <person name="Ma J."/>
        </authorList>
    </citation>
    <scope>NUCLEOTIDE SEQUENCE [LARGE SCALE GENOMIC DNA]</scope>
    <source>
        <strain evidence="2">JCM 30346</strain>
    </source>
</reference>
<keyword evidence="2" id="KW-1185">Reference proteome</keyword>